<evidence type="ECO:0000313" key="7">
    <source>
        <dbReference type="EMBL" id="RYR11222.1"/>
    </source>
</evidence>
<dbReference type="GO" id="GO:0016567">
    <property type="term" value="P:protein ubiquitination"/>
    <property type="evidence" value="ECO:0007669"/>
    <property type="project" value="UniProtKB-UniPathway"/>
</dbReference>
<dbReference type="STRING" id="3818.A0A444ZAL6"/>
<name>A0A444ZAL6_ARAHY</name>
<dbReference type="Gene3D" id="3.30.710.10">
    <property type="entry name" value="Potassium Channel Kv1.1, Chain A"/>
    <property type="match status" value="1"/>
</dbReference>
<evidence type="ECO:0000256" key="1">
    <source>
        <dbReference type="ARBA" id="ARBA00004906"/>
    </source>
</evidence>
<comment type="similarity">
    <text evidence="3">Belongs to the NPH3 family.</text>
</comment>
<organism evidence="7 8">
    <name type="scientific">Arachis hypogaea</name>
    <name type="common">Peanut</name>
    <dbReference type="NCBI Taxonomy" id="3818"/>
    <lineage>
        <taxon>Eukaryota</taxon>
        <taxon>Viridiplantae</taxon>
        <taxon>Streptophyta</taxon>
        <taxon>Embryophyta</taxon>
        <taxon>Tracheophyta</taxon>
        <taxon>Spermatophyta</taxon>
        <taxon>Magnoliopsida</taxon>
        <taxon>eudicotyledons</taxon>
        <taxon>Gunneridae</taxon>
        <taxon>Pentapetalae</taxon>
        <taxon>rosids</taxon>
        <taxon>fabids</taxon>
        <taxon>Fabales</taxon>
        <taxon>Fabaceae</taxon>
        <taxon>Papilionoideae</taxon>
        <taxon>50 kb inversion clade</taxon>
        <taxon>dalbergioids sensu lato</taxon>
        <taxon>Dalbergieae</taxon>
        <taxon>Pterocarpus clade</taxon>
        <taxon>Arachis</taxon>
    </lineage>
</organism>
<evidence type="ECO:0000256" key="2">
    <source>
        <dbReference type="ARBA" id="ARBA00022786"/>
    </source>
</evidence>
<dbReference type="InterPro" id="IPR043454">
    <property type="entry name" value="NPH3/RPT2-like"/>
</dbReference>
<dbReference type="AlphaFoldDB" id="A0A444ZAL6"/>
<dbReference type="EMBL" id="SDMP01000015">
    <property type="protein sequence ID" value="RYR11222.1"/>
    <property type="molecule type" value="Genomic_DNA"/>
</dbReference>
<evidence type="ECO:0000256" key="3">
    <source>
        <dbReference type="PROSITE-ProRule" id="PRU00982"/>
    </source>
</evidence>
<feature type="domain" description="NPH3" evidence="6">
    <location>
        <begin position="242"/>
        <end position="312"/>
    </location>
</feature>
<evidence type="ECO:0000256" key="5">
    <source>
        <dbReference type="SAM" id="MobiDB-lite"/>
    </source>
</evidence>
<evidence type="ECO:0000259" key="6">
    <source>
        <dbReference type="PROSITE" id="PS51649"/>
    </source>
</evidence>
<feature type="coiled-coil region" evidence="4">
    <location>
        <begin position="348"/>
        <end position="397"/>
    </location>
</feature>
<dbReference type="Pfam" id="PF03000">
    <property type="entry name" value="NPH3"/>
    <property type="match status" value="1"/>
</dbReference>
<dbReference type="InterPro" id="IPR027356">
    <property type="entry name" value="NPH3_dom"/>
</dbReference>
<protein>
    <recommendedName>
        <fullName evidence="6">NPH3 domain-containing protein</fullName>
    </recommendedName>
</protein>
<comment type="pathway">
    <text evidence="1">Protein modification; protein ubiquitination.</text>
</comment>
<dbReference type="Proteomes" id="UP000289738">
    <property type="component" value="Chromosome B05"/>
</dbReference>
<proteinExistence type="inferred from homology"/>
<dbReference type="SUPFAM" id="SSF54695">
    <property type="entry name" value="POZ domain"/>
    <property type="match status" value="1"/>
</dbReference>
<dbReference type="InterPro" id="IPR011333">
    <property type="entry name" value="SKP1/BTB/POZ_sf"/>
</dbReference>
<evidence type="ECO:0000313" key="8">
    <source>
        <dbReference type="Proteomes" id="UP000289738"/>
    </source>
</evidence>
<reference evidence="7 8" key="1">
    <citation type="submission" date="2019-01" db="EMBL/GenBank/DDBJ databases">
        <title>Sequencing of cultivated peanut Arachis hypogaea provides insights into genome evolution and oil improvement.</title>
        <authorList>
            <person name="Chen X."/>
        </authorList>
    </citation>
    <scope>NUCLEOTIDE SEQUENCE [LARGE SCALE GENOMIC DNA]</scope>
    <source>
        <strain evidence="8">cv. Fuhuasheng</strain>
        <tissue evidence="7">Leaves</tissue>
    </source>
</reference>
<sequence length="459" mass="51125">MSNGWNHQFGVIDTIYEEEPEFSSTSSSPSLSTLLLLFSPTPSLNYQRLVSVFWPSNGPPVTCSRNLLSPTQGCSISYPMNIAKIDRIISRSSYLKRHLTNLTEFTLSPPLNITPHTFAAIAEFCYSSRVHLTPNNVAAIRTAAGLLGMTDSRGYDGENLCHVAESYFNRIVGIDQEYASVVLRSCMALLPEAETTASLVSRCIEALVWDDYDGHDIDATCLNVVVEIRPQDFQSVVDSINARLPHHDVLYRMIDLYFKENKNGKLTEEQKSQLCNSIDCTKLSPPVLMECVQNPRVPLRFIVRAMLVEHLNTRRSIAVAAAASGGNQQDERESLGDILRRDSARRQTAQLKEAMDSTCSRIQSLEKELNGMRKILLDHHAADAEQQERKLNALNSERSASFHVMPAAAEERKIGRGGRGSVSSSALMYDGESGTPRMTKSLRQRLMSGLKNAFHRKSL</sequence>
<gene>
    <name evidence="7" type="ORF">Ahy_B05g079690</name>
</gene>
<evidence type="ECO:0000256" key="4">
    <source>
        <dbReference type="SAM" id="Coils"/>
    </source>
</evidence>
<dbReference type="PROSITE" id="PS51649">
    <property type="entry name" value="NPH3"/>
    <property type="match status" value="1"/>
</dbReference>
<keyword evidence="4" id="KW-0175">Coiled coil</keyword>
<accession>A0A444ZAL6</accession>
<keyword evidence="2" id="KW-0833">Ubl conjugation pathway</keyword>
<dbReference type="UniPathway" id="UPA00143"/>
<feature type="region of interest" description="Disordered" evidence="5">
    <location>
        <begin position="410"/>
        <end position="437"/>
    </location>
</feature>
<dbReference type="PANTHER" id="PTHR32370">
    <property type="entry name" value="OS12G0117600 PROTEIN"/>
    <property type="match status" value="1"/>
</dbReference>
<keyword evidence="8" id="KW-1185">Reference proteome</keyword>
<comment type="caution">
    <text evidence="7">The sequence shown here is derived from an EMBL/GenBank/DDBJ whole genome shotgun (WGS) entry which is preliminary data.</text>
</comment>